<dbReference type="RefSeq" id="WP_155142374.1">
    <property type="nucleotide sequence ID" value="NZ_BMGZ01000004.1"/>
</dbReference>
<proteinExistence type="predicted"/>
<reference evidence="1" key="3">
    <citation type="submission" date="2020-09" db="EMBL/GenBank/DDBJ databases">
        <authorList>
            <person name="Sun Q."/>
            <person name="Zhou Y."/>
        </authorList>
    </citation>
    <scope>NUCLEOTIDE SEQUENCE</scope>
    <source>
        <strain evidence="1">CGMCC 1.14984</strain>
    </source>
</reference>
<dbReference type="Proteomes" id="UP000621856">
    <property type="component" value="Unassembled WGS sequence"/>
</dbReference>
<dbReference type="Proteomes" id="UP000818603">
    <property type="component" value="Unassembled WGS sequence"/>
</dbReference>
<reference evidence="2 4" key="2">
    <citation type="submission" date="2020-02" db="EMBL/GenBank/DDBJ databases">
        <title>Genome sequence of Parvularcula flava strain NH6-79.</title>
        <authorList>
            <person name="Abdul Karim M.H."/>
            <person name="Lam M.Q."/>
            <person name="Chen S.J."/>
            <person name="Yahya A."/>
            <person name="Shahir S."/>
            <person name="Shamsir M.S."/>
            <person name="Chong C.S."/>
        </authorList>
    </citation>
    <scope>NUCLEOTIDE SEQUENCE [LARGE SCALE GENOMIC DNA]</scope>
    <source>
        <strain evidence="2 4">NH6-79</strain>
    </source>
</reference>
<evidence type="ECO:0000313" key="1">
    <source>
        <dbReference type="EMBL" id="GGI00912.1"/>
    </source>
</evidence>
<name>A0A8J3A3S3_9PROT</name>
<evidence type="ECO:0000313" key="4">
    <source>
        <dbReference type="Proteomes" id="UP000818603"/>
    </source>
</evidence>
<reference evidence="1" key="1">
    <citation type="journal article" date="2014" name="Int. J. Syst. Evol. Microbiol.">
        <title>Complete genome sequence of Corynebacterium casei LMG S-19264T (=DSM 44701T), isolated from a smear-ripened cheese.</title>
        <authorList>
            <consortium name="US DOE Joint Genome Institute (JGI-PGF)"/>
            <person name="Walter F."/>
            <person name="Albersmeier A."/>
            <person name="Kalinowski J."/>
            <person name="Ruckert C."/>
        </authorList>
    </citation>
    <scope>NUCLEOTIDE SEQUENCE</scope>
    <source>
        <strain evidence="1">CGMCC 1.14984</strain>
    </source>
</reference>
<protein>
    <submittedName>
        <fullName evidence="1">Uncharacterized protein</fullName>
    </submittedName>
</protein>
<sequence>MASNKLSEDQILALRTLLEFARARFALKKKDIIKRLSLGEKDISNFYAGTAAPQIHDKIFYFVEEFFIQKESELPSWIYSNLKFLYPYTFSQNKNIEYSDLTLGGIISNRLGLPEKEIQEFCIKYAGKYQFVRYAAQPKSYDTAKDRAYGILRGHFEIDDYNINNQYRLPTYSSFFRRRDQDFNTPPVKETGFIVPIGDYFVCIGFEEHNQYPNFLYAKNQPFKIHEYFSAITVRRHVSGEVFSSRILFIRQEQENEALEKISGVSYFDPKQLEIHYPDILHINSLLTNDVAQEGRSVLFLKSPHDSDFE</sequence>
<comment type="caution">
    <text evidence="1">The sequence shown here is derived from an EMBL/GenBank/DDBJ whole genome shotgun (WGS) entry which is preliminary data.</text>
</comment>
<keyword evidence="4" id="KW-1185">Reference proteome</keyword>
<dbReference type="AlphaFoldDB" id="A0A8J3A3S3"/>
<evidence type="ECO:0000313" key="2">
    <source>
        <dbReference type="EMBL" id="NHK29392.1"/>
    </source>
</evidence>
<organism evidence="1 3">
    <name type="scientific">Aquisalinus luteolus</name>
    <dbReference type="NCBI Taxonomy" id="1566827"/>
    <lineage>
        <taxon>Bacteria</taxon>
        <taxon>Pseudomonadati</taxon>
        <taxon>Pseudomonadota</taxon>
        <taxon>Alphaproteobacteria</taxon>
        <taxon>Parvularculales</taxon>
        <taxon>Parvularculaceae</taxon>
        <taxon>Aquisalinus</taxon>
    </lineage>
</organism>
<evidence type="ECO:0000313" key="3">
    <source>
        <dbReference type="Proteomes" id="UP000621856"/>
    </source>
</evidence>
<dbReference type="EMBL" id="BMGZ01000004">
    <property type="protein sequence ID" value="GGI00912.1"/>
    <property type="molecule type" value="Genomic_DNA"/>
</dbReference>
<gene>
    <name evidence="2" type="ORF">FF098_015865</name>
    <name evidence="1" type="ORF">GCM10011355_30310</name>
</gene>
<dbReference type="EMBL" id="VCJR02000004">
    <property type="protein sequence ID" value="NHK29392.1"/>
    <property type="molecule type" value="Genomic_DNA"/>
</dbReference>
<accession>A0A8J3A3S3</accession>